<dbReference type="InterPro" id="IPR042197">
    <property type="entry name" value="Apaf_helical"/>
</dbReference>
<dbReference type="PRINTS" id="PR00364">
    <property type="entry name" value="DISEASERSIST"/>
</dbReference>
<dbReference type="EMBL" id="VEPZ02001538">
    <property type="protein sequence ID" value="KAE8669025.1"/>
    <property type="molecule type" value="Genomic_DNA"/>
</dbReference>
<dbReference type="GO" id="GO:0005524">
    <property type="term" value="F:ATP binding"/>
    <property type="evidence" value="ECO:0007669"/>
    <property type="project" value="UniProtKB-KW"/>
</dbReference>
<feature type="domain" description="AAA+ ATPase" evidence="6">
    <location>
        <begin position="173"/>
        <end position="312"/>
    </location>
</feature>
<dbReference type="Gene3D" id="1.10.8.430">
    <property type="entry name" value="Helical domain of apoptotic protease-activating factors"/>
    <property type="match status" value="1"/>
</dbReference>
<dbReference type="Pfam" id="PF00931">
    <property type="entry name" value="NB-ARC"/>
    <property type="match status" value="1"/>
</dbReference>
<reference evidence="7" key="1">
    <citation type="submission" date="2019-09" db="EMBL/GenBank/DDBJ databases">
        <title>Draft genome information of white flower Hibiscus syriacus.</title>
        <authorList>
            <person name="Kim Y.-M."/>
        </authorList>
    </citation>
    <scope>NUCLEOTIDE SEQUENCE [LARGE SCALE GENOMIC DNA]</scope>
    <source>
        <strain evidence="7">YM2019G1</strain>
    </source>
</reference>
<dbReference type="FunFam" id="3.40.50.300:FF:001091">
    <property type="entry name" value="Probable disease resistance protein At1g61300"/>
    <property type="match status" value="1"/>
</dbReference>
<dbReference type="PANTHER" id="PTHR33463">
    <property type="entry name" value="NB-ARC DOMAIN-CONTAINING PROTEIN-RELATED"/>
    <property type="match status" value="1"/>
</dbReference>
<dbReference type="SUPFAM" id="SSF52047">
    <property type="entry name" value="RNI-like"/>
    <property type="match status" value="1"/>
</dbReference>
<dbReference type="InterPro" id="IPR050905">
    <property type="entry name" value="Plant_NBS-LRR"/>
</dbReference>
<dbReference type="InterPro" id="IPR003593">
    <property type="entry name" value="AAA+_ATPase"/>
</dbReference>
<evidence type="ECO:0000313" key="7">
    <source>
        <dbReference type="EMBL" id="KAE8669025.1"/>
    </source>
</evidence>
<sequence>MEITMGSASNLVTGVIGYTFQKVRRHFSYVFHYRRRVSDFENKVETLKERRDRVQQEVDAAENNGKNIHTDVKTWLIQTDALINSELKGLENKAKSKCFIGLCPNFKARYQLGVKAEADASAVVELVRQGVFQTVWYPNVARGMMNVSPKDFEAFDSRKQVFSDIMEAVNDPNVNIIGVYGMAGVGKTTLVKEVVRQVKEDKLFDSVVMAAVTQTPDIQKIQDQFADMLGLKFEELSVNGRANRLCERLKKEKKILVVLDDIWATLNLTEVGIPSGDEHHGCTILLTSRDLHVLSKGMDAKKCFLIGVLGHNDAWDLFKKMAGDSIESPDLLPIATKVAKKCGGLPVAIKALAKTLRNEPPFVWEDSLRQLNKPSTNNFRGVPAEAYSAIELSYNRLESEEYKQTFLLCSLIGHNAYIAVLLKLAMGLGIFHGVDTVEETRNRLLTVVSHLKASCLLLDGYYIESVDMHDLICDVAISIASKDNRMFVSRNEDVIHDWPSAEIMKTWDIITLWNANISKLPDHLKCPKLSFFFMVSKDPPTKIPTNFFHEMRNLRVLVFCQMDFPSLPSSLSLLANLRTLCLDQCVLGDISLIGELKDLEILHFVFSDIEMLPNEIGKLTKLKLLDLSGSKLKRIESGVFNTLKRLEELYMGNSFRQWETERHVSHSQQNNASLVELRALSCLTVLDVHVPHADIIPKDFSFENLRRYNIFIGDAWDWNRDWDWVGVGKYSRTLKLNLQTRFRFLNNGIKVLLKKAESVELDEMKGVEILLHEPEARDYFQQLKNLHIQNGAMVQHILKDNDVIPKIEFSQLQSLTLEGMPNFISFCSQNNCSTSTSPQGMALFNQKLLFPKLEKLKLSTIGIERMWLPQAFCSAQNLTSLIIEGCSNLKHVISDSMAEYLQQLKYLEISDCKCINEIIPAEEMTKEAFRNRAPISFPLLNTLKLKGLEKLIRFCHEDYKVEFPALKILEIENCPELRGFMYESMSKDIPTEGVLFNEKVVFLNLEKIVVSHLRNVKGMWSSQLHADSFSNLKELKVEYCDALLNIFPSFLLRFFPRLETLTVSDCASLEEVFRVQVQGSGMEEANVVSSQFKVVELVRLPKLKHVWNKDPNGHISFRNLRNVYVWECWSLKNLFPFSIAKGLHQLESLTVHFCGLEEIVSKNMGVKQGIWFEFKQLSFLMLWHLPNLKCFYPGMHSTMWPMLKKLKTYECLKMKIFGQEESQIQQPMFLIQKVIPQLEEVSFSSDDIEMISGGQFEGDMFWNIKHLRITCYHFDTAVFPFSFLQRFYNVESLEVDCCDFQNLSPYEGDIIVRGQDMLPNIKKLKLFGLNNIRHLWKQASPLDHICASLESLEVFRCDNLITLSSASSSFRNLTTLDVWKCKEMVELITSSKAQSLGQLVTLKIRECHLMREIIAGEGDESTYQEIIFRELKCLELYCLQNLKNFCLAKCSFNFPSLNQVIVRQCPRLKSFCQGALSTPKLLKVQLTEVDYKGRWAGDLNATMEQLYKEQVGYCGLTHLKLSEFSELINMWSARNPREMLDFKSLEFIEVCDSSQLRCIFIPSMASNLGRLQEIEIKRCANLQQVIKEEGSTSMVEEDGNKMISIFPRLKSITVEHCPNMTSFYMGSTALEYPSLTDIKIAGSPNMTSFVSTFSREEARIGDGTHSFPAFFCDKVGFPNLQKITISHLINVKRIWNNQLHADSFSKLKELNLSRCESLLNIFPPSLSRVLQCLEVLNVTDCASIEQVFQPRVEAYVVSNQLKQLELIRLPNLKHVWDMDPKRNMSFENLRKILVEDCLSLETLLPFSVGRNLKQLESLKLVSCGMKEIVSENAGEKREVLFELMGCPTLSFGIYRTSHIIPQLEEVAFSSDDIEMLSNVQFPTDFFRDIKVVWITHYLDETAAFPFRFIQRFHNLQILEMFSCNFKDLSFDEGENREAMAQMITSSKARSLERLVTLRIRECETMREVIASDGDEATTYHENEIVFKELQYLELHCLQNLTSFCSGNYSLKFPSLDQIIVSECPTLKHFCEGPLTTPRLQKVQRSLTDHKGCWTGDLNATIQQLNIQGTHF</sequence>
<keyword evidence="5" id="KW-0175">Coiled coil</keyword>
<name>A0A6A2XQ54_HIBSY</name>
<comment type="caution">
    <text evidence="7">The sequence shown here is derived from an EMBL/GenBank/DDBJ whole genome shotgun (WGS) entry which is preliminary data.</text>
</comment>
<dbReference type="SUPFAM" id="SSF52540">
    <property type="entry name" value="P-loop containing nucleoside triphosphate hydrolases"/>
    <property type="match status" value="1"/>
</dbReference>
<evidence type="ECO:0000313" key="8">
    <source>
        <dbReference type="Proteomes" id="UP000436088"/>
    </source>
</evidence>
<dbReference type="Gene3D" id="3.80.10.10">
    <property type="entry name" value="Ribonuclease Inhibitor"/>
    <property type="match status" value="6"/>
</dbReference>
<evidence type="ECO:0000256" key="1">
    <source>
        <dbReference type="ARBA" id="ARBA00008894"/>
    </source>
</evidence>
<dbReference type="GO" id="GO:0043531">
    <property type="term" value="F:ADP binding"/>
    <property type="evidence" value="ECO:0007669"/>
    <property type="project" value="InterPro"/>
</dbReference>
<dbReference type="InterPro" id="IPR002182">
    <property type="entry name" value="NB-ARC"/>
</dbReference>
<evidence type="ECO:0000256" key="2">
    <source>
        <dbReference type="ARBA" id="ARBA00022741"/>
    </source>
</evidence>
<evidence type="ECO:0000256" key="3">
    <source>
        <dbReference type="ARBA" id="ARBA00022821"/>
    </source>
</evidence>
<gene>
    <name evidence="7" type="ORF">F3Y22_tig00112261pilonHSYRG00182</name>
</gene>
<keyword evidence="8" id="KW-1185">Reference proteome</keyword>
<organism evidence="7 8">
    <name type="scientific">Hibiscus syriacus</name>
    <name type="common">Rose of Sharon</name>
    <dbReference type="NCBI Taxonomy" id="106335"/>
    <lineage>
        <taxon>Eukaryota</taxon>
        <taxon>Viridiplantae</taxon>
        <taxon>Streptophyta</taxon>
        <taxon>Embryophyta</taxon>
        <taxon>Tracheophyta</taxon>
        <taxon>Spermatophyta</taxon>
        <taxon>Magnoliopsida</taxon>
        <taxon>eudicotyledons</taxon>
        <taxon>Gunneridae</taxon>
        <taxon>Pentapetalae</taxon>
        <taxon>rosids</taxon>
        <taxon>malvids</taxon>
        <taxon>Malvales</taxon>
        <taxon>Malvaceae</taxon>
        <taxon>Malvoideae</taxon>
        <taxon>Hibiscus</taxon>
    </lineage>
</organism>
<proteinExistence type="inferred from homology"/>
<keyword evidence="2" id="KW-0547">Nucleotide-binding</keyword>
<dbReference type="Proteomes" id="UP000436088">
    <property type="component" value="Unassembled WGS sequence"/>
</dbReference>
<keyword evidence="4" id="KW-0067">ATP-binding</keyword>
<dbReference type="GO" id="GO:0006952">
    <property type="term" value="P:defense response"/>
    <property type="evidence" value="ECO:0007669"/>
    <property type="project" value="UniProtKB-KW"/>
</dbReference>
<dbReference type="SUPFAM" id="SSF52058">
    <property type="entry name" value="L domain-like"/>
    <property type="match status" value="3"/>
</dbReference>
<comment type="similarity">
    <text evidence="1">Belongs to the disease resistance NB-LRR family.</text>
</comment>
<keyword evidence="3" id="KW-0611">Plant defense</keyword>
<dbReference type="Pfam" id="PF23247">
    <property type="entry name" value="LRR_RPS2"/>
    <property type="match status" value="6"/>
</dbReference>
<dbReference type="Gene3D" id="3.40.50.300">
    <property type="entry name" value="P-loop containing nucleotide triphosphate hydrolases"/>
    <property type="match status" value="1"/>
</dbReference>
<protein>
    <submittedName>
        <fullName evidence="7">Phosphoprotein phosphatase</fullName>
    </submittedName>
</protein>
<accession>A0A6A2XQ54</accession>
<evidence type="ECO:0000259" key="6">
    <source>
        <dbReference type="SMART" id="SM00382"/>
    </source>
</evidence>
<dbReference type="PANTHER" id="PTHR33463:SF192">
    <property type="entry name" value="DISEASE RESISTANCE PROTEIN RPS2-LIKE"/>
    <property type="match status" value="1"/>
</dbReference>
<dbReference type="InterPro" id="IPR032675">
    <property type="entry name" value="LRR_dom_sf"/>
</dbReference>
<dbReference type="InterPro" id="IPR057135">
    <property type="entry name" value="At4g27190-like_LRR"/>
</dbReference>
<evidence type="ECO:0000256" key="4">
    <source>
        <dbReference type="ARBA" id="ARBA00022840"/>
    </source>
</evidence>
<dbReference type="SMART" id="SM00382">
    <property type="entry name" value="AAA"/>
    <property type="match status" value="1"/>
</dbReference>
<evidence type="ECO:0000256" key="5">
    <source>
        <dbReference type="SAM" id="Coils"/>
    </source>
</evidence>
<feature type="coiled-coil region" evidence="5">
    <location>
        <begin position="37"/>
        <end position="64"/>
    </location>
</feature>
<dbReference type="InterPro" id="IPR027417">
    <property type="entry name" value="P-loop_NTPase"/>
</dbReference>